<keyword evidence="2" id="KW-1185">Reference proteome</keyword>
<feature type="compositionally biased region" description="Basic and acidic residues" evidence="1">
    <location>
        <begin position="113"/>
        <end position="128"/>
    </location>
</feature>
<evidence type="ECO:0000313" key="3">
    <source>
        <dbReference type="WBParaSite" id="PgB40X_g004_t07"/>
    </source>
</evidence>
<accession>A0A914ZWY3</accession>
<sequence length="184" mass="21319">MLRNFIEDCMRVPTSDIANASRKASSFRSRSPSIRPVFKDKRSYELDVQHIVRGLLKRAREERDDPKFVGRHESSTEECPNLFTATSVESELQSEENFEKEIDIDPDDASTSVEKKDDRMENITDRSSTHSLTVHRSTSGQCYPSARAVESIYLSPLIQNEVELHPEERTANYRNKNKEFTYRQ</sequence>
<evidence type="ECO:0000256" key="1">
    <source>
        <dbReference type="SAM" id="MobiDB-lite"/>
    </source>
</evidence>
<evidence type="ECO:0000313" key="2">
    <source>
        <dbReference type="Proteomes" id="UP000887569"/>
    </source>
</evidence>
<feature type="region of interest" description="Disordered" evidence="1">
    <location>
        <begin position="104"/>
        <end position="139"/>
    </location>
</feature>
<organism evidence="2 3">
    <name type="scientific">Parascaris univalens</name>
    <name type="common">Nematode worm</name>
    <dbReference type="NCBI Taxonomy" id="6257"/>
    <lineage>
        <taxon>Eukaryota</taxon>
        <taxon>Metazoa</taxon>
        <taxon>Ecdysozoa</taxon>
        <taxon>Nematoda</taxon>
        <taxon>Chromadorea</taxon>
        <taxon>Rhabditida</taxon>
        <taxon>Spirurina</taxon>
        <taxon>Ascaridomorpha</taxon>
        <taxon>Ascaridoidea</taxon>
        <taxon>Ascarididae</taxon>
        <taxon>Parascaris</taxon>
    </lineage>
</organism>
<reference evidence="3" key="1">
    <citation type="submission" date="2022-11" db="UniProtKB">
        <authorList>
            <consortium name="WormBaseParasite"/>
        </authorList>
    </citation>
    <scope>IDENTIFICATION</scope>
</reference>
<proteinExistence type="predicted"/>
<dbReference type="AlphaFoldDB" id="A0A914ZWY3"/>
<feature type="compositionally biased region" description="Polar residues" evidence="1">
    <location>
        <begin position="129"/>
        <end position="139"/>
    </location>
</feature>
<dbReference type="Proteomes" id="UP000887569">
    <property type="component" value="Unplaced"/>
</dbReference>
<name>A0A914ZWY3_PARUN</name>
<dbReference type="WBParaSite" id="PgB40X_g004_t07">
    <property type="protein sequence ID" value="PgB40X_g004_t07"/>
    <property type="gene ID" value="PgB40X_g004"/>
</dbReference>
<protein>
    <submittedName>
        <fullName evidence="3">Uncharacterized protein</fullName>
    </submittedName>
</protein>